<dbReference type="GO" id="GO:0005776">
    <property type="term" value="C:autophagosome"/>
    <property type="evidence" value="ECO:0007669"/>
    <property type="project" value="Ensembl"/>
</dbReference>
<dbReference type="GO" id="GO:0005739">
    <property type="term" value="C:mitochondrion"/>
    <property type="evidence" value="ECO:0007669"/>
    <property type="project" value="UniProtKB-SubCell"/>
</dbReference>
<evidence type="ECO:0000256" key="1">
    <source>
        <dbReference type="ARBA" id="ARBA00004173"/>
    </source>
</evidence>
<keyword evidence="3" id="KW-0496">Mitochondrion</keyword>
<feature type="compositionally biased region" description="Low complexity" evidence="5">
    <location>
        <begin position="15"/>
        <end position="33"/>
    </location>
</feature>
<dbReference type="GO" id="GO:0030425">
    <property type="term" value="C:dendrite"/>
    <property type="evidence" value="ECO:0007669"/>
    <property type="project" value="TreeGrafter"/>
</dbReference>
<feature type="compositionally biased region" description="Acidic residues" evidence="5">
    <location>
        <begin position="210"/>
        <end position="233"/>
    </location>
</feature>
<dbReference type="InterPro" id="IPR006933">
    <property type="entry name" value="HAP1_N"/>
</dbReference>
<dbReference type="GO" id="GO:0017022">
    <property type="term" value="F:myosin binding"/>
    <property type="evidence" value="ECO:0007669"/>
    <property type="project" value="TreeGrafter"/>
</dbReference>
<feature type="region of interest" description="Disordered" evidence="5">
    <location>
        <begin position="1"/>
        <end position="66"/>
    </location>
</feature>
<accession>A0A8C6FP25</accession>
<dbReference type="GO" id="GO:0005730">
    <property type="term" value="C:nucleolus"/>
    <property type="evidence" value="ECO:0007669"/>
    <property type="project" value="Ensembl"/>
</dbReference>
<dbReference type="GO" id="GO:0008104">
    <property type="term" value="P:intracellular protein localization"/>
    <property type="evidence" value="ECO:0007669"/>
    <property type="project" value="Ensembl"/>
</dbReference>
<reference evidence="7" key="1">
    <citation type="submission" date="2025-08" db="UniProtKB">
        <authorList>
            <consortium name="Ensembl"/>
        </authorList>
    </citation>
    <scope>IDENTIFICATION</scope>
</reference>
<dbReference type="Ensembl" id="ENSMMST00000021553.1">
    <property type="protein sequence ID" value="ENSMMSP00000019526.1"/>
    <property type="gene ID" value="ENSMMSG00000014728.1"/>
</dbReference>
<dbReference type="GO" id="GO:0048311">
    <property type="term" value="P:mitochondrion distribution"/>
    <property type="evidence" value="ECO:0007669"/>
    <property type="project" value="TreeGrafter"/>
</dbReference>
<comment type="subcellular location">
    <subcellularLocation>
        <location evidence="1">Mitochondrion</location>
    </subcellularLocation>
</comment>
<dbReference type="GO" id="GO:0005814">
    <property type="term" value="C:centriole"/>
    <property type="evidence" value="ECO:0007669"/>
    <property type="project" value="Ensembl"/>
</dbReference>
<dbReference type="GO" id="GO:0005829">
    <property type="term" value="C:cytosol"/>
    <property type="evidence" value="ECO:0007669"/>
    <property type="project" value="Ensembl"/>
</dbReference>
<dbReference type="GO" id="GO:1904115">
    <property type="term" value="C:axon cytoplasm"/>
    <property type="evidence" value="ECO:0007669"/>
    <property type="project" value="GOC"/>
</dbReference>
<feature type="region of interest" description="Disordered" evidence="5">
    <location>
        <begin position="585"/>
        <end position="623"/>
    </location>
</feature>
<feature type="region of interest" description="Disordered" evidence="5">
    <location>
        <begin position="208"/>
        <end position="254"/>
    </location>
</feature>
<feature type="region of interest" description="Disordered" evidence="5">
    <location>
        <begin position="272"/>
        <end position="307"/>
    </location>
</feature>
<feature type="compositionally biased region" description="Basic and acidic residues" evidence="5">
    <location>
        <begin position="272"/>
        <end position="284"/>
    </location>
</feature>
<dbReference type="GO" id="GO:0050769">
    <property type="term" value="P:positive regulation of neurogenesis"/>
    <property type="evidence" value="ECO:0007669"/>
    <property type="project" value="Ensembl"/>
</dbReference>
<dbReference type="GeneTree" id="ENSGT00940000162183"/>
<evidence type="ECO:0000256" key="4">
    <source>
        <dbReference type="SAM" id="Coils"/>
    </source>
</evidence>
<feature type="compositionally biased region" description="Basic and acidic residues" evidence="5">
    <location>
        <begin position="585"/>
        <end position="595"/>
    </location>
</feature>
<reference evidence="7" key="2">
    <citation type="submission" date="2025-09" db="UniProtKB">
        <authorList>
            <consortium name="Ensembl"/>
        </authorList>
    </citation>
    <scope>IDENTIFICATION</scope>
</reference>
<feature type="compositionally biased region" description="Low complexity" evidence="5">
    <location>
        <begin position="41"/>
        <end position="58"/>
    </location>
</feature>
<dbReference type="GO" id="GO:0021979">
    <property type="term" value="P:hypothalamus cell differentiation"/>
    <property type="evidence" value="ECO:0007669"/>
    <property type="project" value="Ensembl"/>
</dbReference>
<evidence type="ECO:0000313" key="7">
    <source>
        <dbReference type="Ensembl" id="ENSMMSP00000019526.1"/>
    </source>
</evidence>
<sequence>MRPKVSGPGSARNRPGPGDPAAVAAAPLSATSPAPEPSAVPEPASAQAPAAGQRAGSGFAASVPDNSDASRTRFIFQGPSFGPRATGLGTGKATNILTTPAAYIGQRPGVSGLERAVFIRELEEVLCPDLCPLVKKITQEEVKMMLSLLEERERDLNMTACIGQSLVKQNSVLLEENSKLEAMLHSAKEEILHLRQQVSLRDDLLQLYSDSDEEEDEDEEEEEEEEEDEEEDPCTLTSITPSARTPVTESASHHCPQLEALREQLRLLEEENEQLREEADRGIWETEGPGEPGLTFPHSSPAEASQQMAELSEVLALRMENYEHQRREVAQLQVQVMKLERRCRSRVGKMSGLGALGSHQSLWAGPQLQDLQEKYSECGDMLMEAQEEVKTLRQQAPASAGSVIHYTYTVPLEALPDFQETLAEELRMSIRRIISDPVFLMERCTLGRSPLPAGEGLMPAEDFVPAEELVPEEELGAIEEAVPAEERVTEESELVSEEAEAWEDLEPEADEATQVNMVTSVLEASSLGPSHLDTKYVLQQLASWQDANFIRRQLRQKMLQKGKCSRGGLPLPGVPNQDFRRLKDEVASHTPKAWEEGGPSWTPPGNWDEGLCQQGPQSELSPG</sequence>
<evidence type="ECO:0000259" key="6">
    <source>
        <dbReference type="SMART" id="SM01424"/>
    </source>
</evidence>
<evidence type="ECO:0000256" key="5">
    <source>
        <dbReference type="SAM" id="MobiDB-lite"/>
    </source>
</evidence>
<feature type="coiled-coil region" evidence="4">
    <location>
        <begin position="368"/>
        <end position="395"/>
    </location>
</feature>
<evidence type="ECO:0000256" key="2">
    <source>
        <dbReference type="ARBA" id="ARBA00023054"/>
    </source>
</evidence>
<dbReference type="GO" id="GO:0021549">
    <property type="term" value="P:cerebellum development"/>
    <property type="evidence" value="ECO:0007669"/>
    <property type="project" value="Ensembl"/>
</dbReference>
<evidence type="ECO:0000313" key="8">
    <source>
        <dbReference type="Proteomes" id="UP000694544"/>
    </source>
</evidence>
<dbReference type="GO" id="GO:0031410">
    <property type="term" value="C:cytoplasmic vesicle"/>
    <property type="evidence" value="ECO:0007669"/>
    <property type="project" value="Ensembl"/>
</dbReference>
<feature type="compositionally biased region" description="Polar residues" evidence="5">
    <location>
        <begin position="614"/>
        <end position="623"/>
    </location>
</feature>
<gene>
    <name evidence="7" type="primary">HAP1</name>
</gene>
<dbReference type="AlphaFoldDB" id="A0A8C6FP25"/>
<dbReference type="GO" id="GO:0048011">
    <property type="term" value="P:neurotrophin TRK receptor signaling pathway"/>
    <property type="evidence" value="ECO:0007669"/>
    <property type="project" value="Ensembl"/>
</dbReference>
<dbReference type="GO" id="GO:0022008">
    <property type="term" value="P:neurogenesis"/>
    <property type="evidence" value="ECO:0007669"/>
    <property type="project" value="Ensembl"/>
</dbReference>
<evidence type="ECO:0000256" key="3">
    <source>
        <dbReference type="ARBA" id="ARBA00023128"/>
    </source>
</evidence>
<name>A0A8C6FP25_MOSMO</name>
<dbReference type="GO" id="GO:0005813">
    <property type="term" value="C:centrosome"/>
    <property type="evidence" value="ECO:0007669"/>
    <property type="project" value="Ensembl"/>
</dbReference>
<keyword evidence="8" id="KW-1185">Reference proteome</keyword>
<protein>
    <submittedName>
        <fullName evidence="7">Huntingtin associated protein 1</fullName>
    </submittedName>
</protein>
<dbReference type="GO" id="GO:0047496">
    <property type="term" value="P:vesicle transport along microtubule"/>
    <property type="evidence" value="ECO:0007669"/>
    <property type="project" value="Ensembl"/>
</dbReference>
<feature type="compositionally biased region" description="Polar residues" evidence="5">
    <location>
        <begin position="235"/>
        <end position="250"/>
    </location>
</feature>
<dbReference type="Pfam" id="PF04849">
    <property type="entry name" value="HAP1_N"/>
    <property type="match status" value="1"/>
</dbReference>
<dbReference type="GO" id="GO:0017157">
    <property type="term" value="P:regulation of exocytosis"/>
    <property type="evidence" value="ECO:0007669"/>
    <property type="project" value="Ensembl"/>
</dbReference>
<dbReference type="GO" id="GO:1902857">
    <property type="term" value="P:positive regulation of non-motile cilium assembly"/>
    <property type="evidence" value="ECO:0007669"/>
    <property type="project" value="Ensembl"/>
</dbReference>
<dbReference type="PANTHER" id="PTHR15751">
    <property type="entry name" value="TRAFFICKING KINESIN-BINDING PROTEIN"/>
    <property type="match status" value="1"/>
</dbReference>
<dbReference type="GO" id="GO:0016234">
    <property type="term" value="C:inclusion body"/>
    <property type="evidence" value="ECO:0007669"/>
    <property type="project" value="Ensembl"/>
</dbReference>
<feature type="domain" description="HAP1 N-terminal" evidence="6">
    <location>
        <begin position="110"/>
        <end position="395"/>
    </location>
</feature>
<dbReference type="GO" id="GO:0098957">
    <property type="term" value="P:anterograde axonal transport of mitochondrion"/>
    <property type="evidence" value="ECO:0007669"/>
    <property type="project" value="TreeGrafter"/>
</dbReference>
<keyword evidence="2 4" id="KW-0175">Coiled coil</keyword>
<dbReference type="GO" id="GO:0005102">
    <property type="term" value="F:signaling receptor binding"/>
    <property type="evidence" value="ECO:0007669"/>
    <property type="project" value="TreeGrafter"/>
</dbReference>
<dbReference type="GO" id="GO:1902513">
    <property type="term" value="P:regulation of organelle transport along microtubule"/>
    <property type="evidence" value="ECO:0007669"/>
    <property type="project" value="Ensembl"/>
</dbReference>
<dbReference type="Proteomes" id="UP000694544">
    <property type="component" value="Unplaced"/>
</dbReference>
<dbReference type="InterPro" id="IPR051946">
    <property type="entry name" value="Intracell_Traff-Reg"/>
</dbReference>
<dbReference type="SMART" id="SM01424">
    <property type="entry name" value="HAP1_N"/>
    <property type="match status" value="1"/>
</dbReference>
<proteinExistence type="predicted"/>
<dbReference type="PANTHER" id="PTHR15751:SF14">
    <property type="entry name" value="HUNTINGTIN-ASSOCIATED PROTEIN 1"/>
    <property type="match status" value="1"/>
</dbReference>
<dbReference type="GO" id="GO:0006605">
    <property type="term" value="P:protein targeting"/>
    <property type="evidence" value="ECO:0007669"/>
    <property type="project" value="TreeGrafter"/>
</dbReference>
<organism evidence="7 8">
    <name type="scientific">Moschus moschiferus</name>
    <name type="common">Siberian musk deer</name>
    <name type="synonym">Moschus sibiricus</name>
    <dbReference type="NCBI Taxonomy" id="68415"/>
    <lineage>
        <taxon>Eukaryota</taxon>
        <taxon>Metazoa</taxon>
        <taxon>Chordata</taxon>
        <taxon>Craniata</taxon>
        <taxon>Vertebrata</taxon>
        <taxon>Euteleostomi</taxon>
        <taxon>Mammalia</taxon>
        <taxon>Eutheria</taxon>
        <taxon>Laurasiatheria</taxon>
        <taxon>Artiodactyla</taxon>
        <taxon>Ruminantia</taxon>
        <taxon>Pecora</taxon>
        <taxon>Moschidae</taxon>
        <taxon>Moschus</taxon>
    </lineage>
</organism>